<dbReference type="Proteomes" id="UP000027855">
    <property type="component" value="Unassembled WGS sequence"/>
</dbReference>
<evidence type="ECO:0000313" key="11">
    <source>
        <dbReference type="Proteomes" id="UP000027855"/>
    </source>
</evidence>
<evidence type="ECO:0000256" key="4">
    <source>
        <dbReference type="ARBA" id="ARBA00022553"/>
    </source>
</evidence>
<evidence type="ECO:0000256" key="3">
    <source>
        <dbReference type="ARBA" id="ARBA00012438"/>
    </source>
</evidence>
<comment type="catalytic activity">
    <reaction evidence="1">
        <text>ATP + protein L-histidine = ADP + protein N-phospho-L-histidine.</text>
        <dbReference type="EC" id="2.7.13.3"/>
    </reaction>
</comment>
<dbReference type="GO" id="GO:0000155">
    <property type="term" value="F:phosphorelay sensor kinase activity"/>
    <property type="evidence" value="ECO:0007669"/>
    <property type="project" value="InterPro"/>
</dbReference>
<dbReference type="RefSeq" id="WP_037601880.1">
    <property type="nucleotide sequence ID" value="NZ_JJMS01000013.1"/>
</dbReference>
<keyword evidence="8" id="KW-1133">Transmembrane helix</keyword>
<feature type="transmembrane region" description="Helical" evidence="8">
    <location>
        <begin position="159"/>
        <end position="185"/>
    </location>
</feature>
<dbReference type="Pfam" id="PF00512">
    <property type="entry name" value="HisKA"/>
    <property type="match status" value="1"/>
</dbReference>
<dbReference type="PANTHER" id="PTHR45453">
    <property type="entry name" value="PHOSPHATE REGULON SENSOR PROTEIN PHOR"/>
    <property type="match status" value="1"/>
</dbReference>
<evidence type="ECO:0000256" key="8">
    <source>
        <dbReference type="SAM" id="Phobius"/>
    </source>
</evidence>
<evidence type="ECO:0000313" key="10">
    <source>
        <dbReference type="EMBL" id="KEO45292.1"/>
    </source>
</evidence>
<accession>A0A074IYD5</accession>
<dbReference type="Gene3D" id="1.10.287.130">
    <property type="match status" value="1"/>
</dbReference>
<gene>
    <name evidence="10" type="ORF">DL07_02180</name>
</gene>
<evidence type="ECO:0000259" key="9">
    <source>
        <dbReference type="PROSITE" id="PS50109"/>
    </source>
</evidence>
<evidence type="ECO:0000256" key="1">
    <source>
        <dbReference type="ARBA" id="ARBA00000085"/>
    </source>
</evidence>
<sequence>MFRRLRLQFITIASLAILFILVSTVGIINTVRSFQTEQEISKVLNTLTENNGSFGKTKKIETNQGREIPSDSFRFFSVTLSGDEVVSQDTSHTSLINDEEAATYARAASRMTSTLGTIREKNINLSYQVSKVSKNKILVVFLDTTSYYNSSQALLNLSILLSMFGFIFFVVIVSALSGIVIRPFIRNYEKQRRFITNAGHELKTPLAIISANTELQELMTGENEWTKSTNDQVARLTTLINSLVALSRLEEQPDIVLQDVDFSYITEDAAEDFKGPVVRDGKSFVMDITPDIHVKAEEKSLFELVTLLVDNANKYCDPEGTVTVRLRQIGRTRKRARLEVSNTYKEGKAVDYSKFFERFYRIEESHNNKEHKGFGIGLSMAQSMVKLFKGRIFASYKNDTITFTVIL</sequence>
<dbReference type="GO" id="GO:0005886">
    <property type="term" value="C:plasma membrane"/>
    <property type="evidence" value="ECO:0007669"/>
    <property type="project" value="TreeGrafter"/>
</dbReference>
<dbReference type="InterPro" id="IPR050351">
    <property type="entry name" value="BphY/WalK/GraS-like"/>
</dbReference>
<dbReference type="InterPro" id="IPR036097">
    <property type="entry name" value="HisK_dim/P_sf"/>
</dbReference>
<dbReference type="SUPFAM" id="SSF47384">
    <property type="entry name" value="Homodimeric domain of signal transducing histidine kinase"/>
    <property type="match status" value="1"/>
</dbReference>
<dbReference type="Pfam" id="PF02518">
    <property type="entry name" value="HATPase_c"/>
    <property type="match status" value="1"/>
</dbReference>
<organism evidence="10 11">
    <name type="scientific">Streptococcus salivarius</name>
    <dbReference type="NCBI Taxonomy" id="1304"/>
    <lineage>
        <taxon>Bacteria</taxon>
        <taxon>Bacillati</taxon>
        <taxon>Bacillota</taxon>
        <taxon>Bacilli</taxon>
        <taxon>Lactobacillales</taxon>
        <taxon>Streptococcaceae</taxon>
        <taxon>Streptococcus</taxon>
    </lineage>
</organism>
<keyword evidence="6 10" id="KW-0418">Kinase</keyword>
<reference evidence="10 11" key="1">
    <citation type="submission" date="2014-04" db="EMBL/GenBank/DDBJ databases">
        <title>Variable characteristics of bacteriocin-producing Streptococcus salivarius strains isolated from Malaysian subjects.</title>
        <authorList>
            <person name="Philip K."/>
            <person name="Barbour A."/>
        </authorList>
    </citation>
    <scope>NUCLEOTIDE SEQUENCE [LARGE SCALE GENOMIC DNA]</scope>
    <source>
        <strain evidence="10 11">NU10</strain>
    </source>
</reference>
<evidence type="ECO:0000256" key="6">
    <source>
        <dbReference type="ARBA" id="ARBA00022777"/>
    </source>
</evidence>
<keyword evidence="8" id="KW-0812">Transmembrane</keyword>
<keyword evidence="8" id="KW-0472">Membrane</keyword>
<dbReference type="InterPro" id="IPR003661">
    <property type="entry name" value="HisK_dim/P_dom"/>
</dbReference>
<dbReference type="InterPro" id="IPR003594">
    <property type="entry name" value="HATPase_dom"/>
</dbReference>
<dbReference type="Gene3D" id="3.30.565.10">
    <property type="entry name" value="Histidine kinase-like ATPase, C-terminal domain"/>
    <property type="match status" value="1"/>
</dbReference>
<dbReference type="GO" id="GO:0004721">
    <property type="term" value="F:phosphoprotein phosphatase activity"/>
    <property type="evidence" value="ECO:0007669"/>
    <property type="project" value="TreeGrafter"/>
</dbReference>
<feature type="transmembrane region" description="Helical" evidence="8">
    <location>
        <begin position="7"/>
        <end position="28"/>
    </location>
</feature>
<dbReference type="PANTHER" id="PTHR45453:SF1">
    <property type="entry name" value="PHOSPHATE REGULON SENSOR PROTEIN PHOR"/>
    <property type="match status" value="1"/>
</dbReference>
<evidence type="ECO:0000256" key="7">
    <source>
        <dbReference type="ARBA" id="ARBA00023012"/>
    </source>
</evidence>
<dbReference type="SMART" id="SM00388">
    <property type="entry name" value="HisKA"/>
    <property type="match status" value="1"/>
</dbReference>
<keyword evidence="5" id="KW-0808">Transferase</keyword>
<name>A0A074IYD5_STRSL</name>
<comment type="subcellular location">
    <subcellularLocation>
        <location evidence="2">Membrane</location>
    </subcellularLocation>
</comment>
<dbReference type="PROSITE" id="PS50109">
    <property type="entry name" value="HIS_KIN"/>
    <property type="match status" value="1"/>
</dbReference>
<comment type="caution">
    <text evidence="10">The sequence shown here is derived from an EMBL/GenBank/DDBJ whole genome shotgun (WGS) entry which is preliminary data.</text>
</comment>
<dbReference type="CDD" id="cd00082">
    <property type="entry name" value="HisKA"/>
    <property type="match status" value="1"/>
</dbReference>
<dbReference type="SMART" id="SM00387">
    <property type="entry name" value="HATPase_c"/>
    <property type="match status" value="1"/>
</dbReference>
<dbReference type="AlphaFoldDB" id="A0A074IYD5"/>
<dbReference type="EC" id="2.7.13.3" evidence="3"/>
<evidence type="ECO:0000256" key="2">
    <source>
        <dbReference type="ARBA" id="ARBA00004370"/>
    </source>
</evidence>
<feature type="domain" description="Histidine kinase" evidence="9">
    <location>
        <begin position="197"/>
        <end position="407"/>
    </location>
</feature>
<keyword evidence="7" id="KW-0902">Two-component regulatory system</keyword>
<dbReference type="InterPro" id="IPR036890">
    <property type="entry name" value="HATPase_C_sf"/>
</dbReference>
<keyword evidence="4" id="KW-0597">Phosphoprotein</keyword>
<dbReference type="SUPFAM" id="SSF55874">
    <property type="entry name" value="ATPase domain of HSP90 chaperone/DNA topoisomerase II/histidine kinase"/>
    <property type="match status" value="1"/>
</dbReference>
<dbReference type="CDD" id="cd00075">
    <property type="entry name" value="HATPase"/>
    <property type="match status" value="1"/>
</dbReference>
<dbReference type="EMBL" id="JJMT01000012">
    <property type="protein sequence ID" value="KEO45292.1"/>
    <property type="molecule type" value="Genomic_DNA"/>
</dbReference>
<proteinExistence type="predicted"/>
<dbReference type="InterPro" id="IPR005467">
    <property type="entry name" value="His_kinase_dom"/>
</dbReference>
<protein>
    <recommendedName>
        <fullName evidence="3">histidine kinase</fullName>
        <ecNumber evidence="3">2.7.13.3</ecNumber>
    </recommendedName>
</protein>
<evidence type="ECO:0000256" key="5">
    <source>
        <dbReference type="ARBA" id="ARBA00022679"/>
    </source>
</evidence>
<dbReference type="GO" id="GO:0016036">
    <property type="term" value="P:cellular response to phosphate starvation"/>
    <property type="evidence" value="ECO:0007669"/>
    <property type="project" value="TreeGrafter"/>
</dbReference>